<name>A0ABP0VWD9_9BRYO</name>
<evidence type="ECO:0000313" key="2">
    <source>
        <dbReference type="Proteomes" id="UP001497444"/>
    </source>
</evidence>
<gene>
    <name evidence="1" type="ORF">CSSPJE1EN1_LOCUS3719</name>
</gene>
<sequence length="112" mass="12095">MSGAPVGIQKCYQSSTFGDEVSALNHAGQVISKSTSVRQELTTGSCCYRDNAIRPTLQVCRRGGCAGAEVCVEQVNDSVGVYEYVRSTPQPLCTHRERPTSHLDLDFAKIVG</sequence>
<protein>
    <submittedName>
        <fullName evidence="1">Uncharacterized protein</fullName>
    </submittedName>
</protein>
<keyword evidence="2" id="KW-1185">Reference proteome</keyword>
<organism evidence="1 2">
    <name type="scientific">Sphagnum jensenii</name>
    <dbReference type="NCBI Taxonomy" id="128206"/>
    <lineage>
        <taxon>Eukaryota</taxon>
        <taxon>Viridiplantae</taxon>
        <taxon>Streptophyta</taxon>
        <taxon>Embryophyta</taxon>
        <taxon>Bryophyta</taxon>
        <taxon>Sphagnophytina</taxon>
        <taxon>Sphagnopsida</taxon>
        <taxon>Sphagnales</taxon>
        <taxon>Sphagnaceae</taxon>
        <taxon>Sphagnum</taxon>
    </lineage>
</organism>
<dbReference type="EMBL" id="OZ020106">
    <property type="protein sequence ID" value="CAK9258241.1"/>
    <property type="molecule type" value="Genomic_DNA"/>
</dbReference>
<reference evidence="1" key="1">
    <citation type="submission" date="2024-02" db="EMBL/GenBank/DDBJ databases">
        <authorList>
            <consortium name="ELIXIR-Norway"/>
            <consortium name="Elixir Norway"/>
        </authorList>
    </citation>
    <scope>NUCLEOTIDE SEQUENCE</scope>
</reference>
<proteinExistence type="predicted"/>
<evidence type="ECO:0000313" key="1">
    <source>
        <dbReference type="EMBL" id="CAK9258241.1"/>
    </source>
</evidence>
<dbReference type="Proteomes" id="UP001497444">
    <property type="component" value="Chromosome 11"/>
</dbReference>
<accession>A0ABP0VWD9</accession>